<gene>
    <name evidence="8" type="ORF">CBF28_03680</name>
    <name evidence="7" type="ORF">P7H70_00855</name>
</gene>
<dbReference type="Gene3D" id="3.40.50.150">
    <property type="entry name" value="Vaccinia Virus protein VP39"/>
    <property type="match status" value="1"/>
</dbReference>
<evidence type="ECO:0000313" key="7">
    <source>
        <dbReference type="EMBL" id="MDT2832587.1"/>
    </source>
</evidence>
<proteinExistence type="predicted"/>
<dbReference type="GO" id="GO:0009236">
    <property type="term" value="P:cobalamin biosynthetic process"/>
    <property type="evidence" value="ECO:0007669"/>
    <property type="project" value="UniProtKB-UniPathway"/>
</dbReference>
<dbReference type="NCBIfam" id="NF006138">
    <property type="entry name" value="PRK08287.1"/>
    <property type="match status" value="1"/>
</dbReference>
<comment type="caution">
    <text evidence="8">The sequence shown here is derived from an EMBL/GenBank/DDBJ whole genome shotgun (WGS) entry which is preliminary data.</text>
</comment>
<dbReference type="InterPro" id="IPR050714">
    <property type="entry name" value="Cobalamin_biosynth_MTase"/>
</dbReference>
<keyword evidence="9" id="KW-1185">Reference proteome</keyword>
<dbReference type="PANTHER" id="PTHR43182:SF1">
    <property type="entry name" value="COBALT-PRECORRIN-7 C(5)-METHYLTRANSFERASE"/>
    <property type="match status" value="1"/>
</dbReference>
<dbReference type="AlphaFoldDB" id="A0A430B6V9"/>
<evidence type="ECO:0000313" key="8">
    <source>
        <dbReference type="EMBL" id="RSU16060.1"/>
    </source>
</evidence>
<feature type="domain" description="Methyltransferase" evidence="6">
    <location>
        <begin position="29"/>
        <end position="128"/>
    </location>
</feature>
<evidence type="ECO:0000256" key="4">
    <source>
        <dbReference type="ARBA" id="ARBA00022679"/>
    </source>
</evidence>
<evidence type="ECO:0000259" key="6">
    <source>
        <dbReference type="Pfam" id="PF13847"/>
    </source>
</evidence>
<reference evidence="8 9" key="1">
    <citation type="submission" date="2017-05" db="EMBL/GenBank/DDBJ databases">
        <title>Vagococcus spp. assemblies.</title>
        <authorList>
            <person name="Gulvik C.A."/>
        </authorList>
    </citation>
    <scope>NUCLEOTIDE SEQUENCE [LARGE SCALE GENOMIC DNA]</scope>
    <source>
        <strain evidence="8 9">SS1714</strain>
    </source>
</reference>
<comment type="pathway">
    <text evidence="1">Cofactor biosynthesis; adenosylcobalamin biosynthesis.</text>
</comment>
<keyword evidence="3 8" id="KW-0489">Methyltransferase</keyword>
<dbReference type="EMBL" id="JARQBZ010000001">
    <property type="protein sequence ID" value="MDT2832587.1"/>
    <property type="molecule type" value="Genomic_DNA"/>
</dbReference>
<evidence type="ECO:0000256" key="3">
    <source>
        <dbReference type="ARBA" id="ARBA00022603"/>
    </source>
</evidence>
<sequence length="185" mass="20335">MKDSLFVRSKVPMTKEEIRTISLAKLNLKEATRFLDIGAGTGSISIEACVEYPNLQVTAIETKDIAVELILENKAKFGVENLEVIQGKAPLDMDEIFDSIFVGGSGGNLEDILSWSFDHLKPGGSLVLNFILLENATVAFKWFEDNDISYETVQVQVGNGTKLGSGHYFKPLNPVIIIEAKKEGK</sequence>
<dbReference type="GO" id="GO:0008276">
    <property type="term" value="F:protein methyltransferase activity"/>
    <property type="evidence" value="ECO:0007669"/>
    <property type="project" value="InterPro"/>
</dbReference>
<dbReference type="InterPro" id="IPR025714">
    <property type="entry name" value="Methyltranfer_dom"/>
</dbReference>
<evidence type="ECO:0000256" key="5">
    <source>
        <dbReference type="ARBA" id="ARBA00022691"/>
    </source>
</evidence>
<dbReference type="SUPFAM" id="SSF53335">
    <property type="entry name" value="S-adenosyl-L-methionine-dependent methyltransferases"/>
    <property type="match status" value="1"/>
</dbReference>
<reference evidence="7" key="2">
    <citation type="submission" date="2023-03" db="EMBL/GenBank/DDBJ databases">
        <authorList>
            <person name="Shen W."/>
            <person name="Cai J."/>
        </authorList>
    </citation>
    <scope>NUCLEOTIDE SEQUENCE</scope>
    <source>
        <strain evidence="7">P96-3</strain>
    </source>
</reference>
<organism evidence="8 9">
    <name type="scientific">Vagococcus carniphilus</name>
    <dbReference type="NCBI Taxonomy" id="218144"/>
    <lineage>
        <taxon>Bacteria</taxon>
        <taxon>Bacillati</taxon>
        <taxon>Bacillota</taxon>
        <taxon>Bacilli</taxon>
        <taxon>Lactobacillales</taxon>
        <taxon>Enterococcaceae</taxon>
        <taxon>Vagococcus</taxon>
    </lineage>
</organism>
<dbReference type="PANTHER" id="PTHR43182">
    <property type="entry name" value="COBALT-PRECORRIN-6B C(15)-METHYLTRANSFERASE (DECARBOXYLATING)"/>
    <property type="match status" value="1"/>
</dbReference>
<evidence type="ECO:0000313" key="9">
    <source>
        <dbReference type="Proteomes" id="UP000288028"/>
    </source>
</evidence>
<dbReference type="CDD" id="cd02440">
    <property type="entry name" value="AdoMet_MTases"/>
    <property type="match status" value="1"/>
</dbReference>
<dbReference type="GO" id="GO:0032259">
    <property type="term" value="P:methylation"/>
    <property type="evidence" value="ECO:0007669"/>
    <property type="project" value="UniProtKB-KW"/>
</dbReference>
<keyword evidence="5" id="KW-0949">S-adenosyl-L-methionine</keyword>
<dbReference type="RefSeq" id="WP_126792075.1">
    <property type="nucleotide sequence ID" value="NZ_CP060720.1"/>
</dbReference>
<keyword evidence="2" id="KW-0169">Cobalamin biosynthesis</keyword>
<name>A0A430B6V9_9ENTE</name>
<dbReference type="NCBIfam" id="TIGR02469">
    <property type="entry name" value="CbiT"/>
    <property type="match status" value="1"/>
</dbReference>
<dbReference type="UniPathway" id="UPA00148"/>
<evidence type="ECO:0000256" key="2">
    <source>
        <dbReference type="ARBA" id="ARBA00022573"/>
    </source>
</evidence>
<evidence type="ECO:0000256" key="1">
    <source>
        <dbReference type="ARBA" id="ARBA00004953"/>
    </source>
</evidence>
<keyword evidence="4 8" id="KW-0808">Transferase</keyword>
<dbReference type="GeneID" id="95581443"/>
<dbReference type="OrthoDB" id="9780707at2"/>
<dbReference type="Proteomes" id="UP001268577">
    <property type="component" value="Unassembled WGS sequence"/>
</dbReference>
<dbReference type="InterPro" id="IPR014008">
    <property type="entry name" value="Cbl_synth_MTase_CbiT"/>
</dbReference>
<accession>A0A430B6V9</accession>
<dbReference type="InterPro" id="IPR029063">
    <property type="entry name" value="SAM-dependent_MTases_sf"/>
</dbReference>
<dbReference type="EMBL" id="NGKB01000003">
    <property type="protein sequence ID" value="RSU16060.1"/>
    <property type="molecule type" value="Genomic_DNA"/>
</dbReference>
<dbReference type="Pfam" id="PF13847">
    <property type="entry name" value="Methyltransf_31"/>
    <property type="match status" value="1"/>
</dbReference>
<dbReference type="Proteomes" id="UP000288028">
    <property type="component" value="Unassembled WGS sequence"/>
</dbReference>
<protein>
    <submittedName>
        <fullName evidence="7">Decarboxylating cobalt-precorrin-6B (C(15))-methyltransferase</fullName>
    </submittedName>
    <submittedName>
        <fullName evidence="8">Precorrin-6Y C5,15-methyltransferase (Decarboxylating) subunit CbiT</fullName>
    </submittedName>
</protein>